<evidence type="ECO:0000256" key="4">
    <source>
        <dbReference type="ARBA" id="ARBA00018932"/>
    </source>
</evidence>
<keyword evidence="9" id="KW-0170">Cobalt</keyword>
<name>A0ABR1DUJ9_NECAM</name>
<evidence type="ECO:0000256" key="14">
    <source>
        <dbReference type="ARBA" id="ARBA00048526"/>
    </source>
</evidence>
<comment type="catalytic activity">
    <reaction evidence="14">
        <text>FAD = riboflavin cyclic-4',5'-phosphate + AMP + H(+)</text>
        <dbReference type="Rhea" id="RHEA:13729"/>
        <dbReference type="ChEBI" id="CHEBI:15378"/>
        <dbReference type="ChEBI" id="CHEBI:57692"/>
        <dbReference type="ChEBI" id="CHEBI:76202"/>
        <dbReference type="ChEBI" id="CHEBI:456215"/>
        <dbReference type="EC" id="4.6.1.15"/>
    </reaction>
</comment>
<comment type="function">
    <text evidence="11">Catalyzes both the phosphorylation of dihydroxyacetone and of glyceraldehyde, and the splitting of ribonucleoside diphosphate-X compounds among which FAD is the best substrate. Represses IFIH1-mediated cellular antiviral response.</text>
</comment>
<evidence type="ECO:0000256" key="7">
    <source>
        <dbReference type="ARBA" id="ARBA00022777"/>
    </source>
</evidence>
<dbReference type="EC" id="4.6.1.15" evidence="3"/>
<evidence type="ECO:0000256" key="1">
    <source>
        <dbReference type="ARBA" id="ARBA00012107"/>
    </source>
</evidence>
<evidence type="ECO:0000256" key="15">
    <source>
        <dbReference type="ARBA" id="ARBA00048898"/>
    </source>
</evidence>
<comment type="catalytic activity">
    <reaction evidence="15">
        <text>dihydroxyacetone + ATP = dihydroxyacetone phosphate + ADP + H(+)</text>
        <dbReference type="Rhea" id="RHEA:15773"/>
        <dbReference type="ChEBI" id="CHEBI:15378"/>
        <dbReference type="ChEBI" id="CHEBI:16016"/>
        <dbReference type="ChEBI" id="CHEBI:30616"/>
        <dbReference type="ChEBI" id="CHEBI:57642"/>
        <dbReference type="ChEBI" id="CHEBI:456216"/>
        <dbReference type="EC" id="2.7.1.29"/>
    </reaction>
</comment>
<comment type="subunit">
    <text evidence="12">Homodimer. Interacts with IFIH1 (via the CARD domains), the interaction is inhibited by viral infection.</text>
</comment>
<dbReference type="PROSITE" id="PS51481">
    <property type="entry name" value="DHAK"/>
    <property type="match status" value="1"/>
</dbReference>
<dbReference type="EMBL" id="JAVFWL010000005">
    <property type="protein sequence ID" value="KAK6754115.1"/>
    <property type="molecule type" value="Genomic_DNA"/>
</dbReference>
<dbReference type="PROSITE" id="PS51480">
    <property type="entry name" value="DHAL"/>
    <property type="match status" value="1"/>
</dbReference>
<dbReference type="NCBIfam" id="TIGR02361">
    <property type="entry name" value="dak_ATP"/>
    <property type="match status" value="1"/>
</dbReference>
<comment type="catalytic activity">
    <reaction evidence="13">
        <text>D-glyceraldehyde + ATP = D-glyceraldehyde 3-phosphate + ADP + H(+)</text>
        <dbReference type="Rhea" id="RHEA:13941"/>
        <dbReference type="ChEBI" id="CHEBI:15378"/>
        <dbReference type="ChEBI" id="CHEBI:17378"/>
        <dbReference type="ChEBI" id="CHEBI:30616"/>
        <dbReference type="ChEBI" id="CHEBI:59776"/>
        <dbReference type="ChEBI" id="CHEBI:456216"/>
        <dbReference type="EC" id="2.7.1.28"/>
    </reaction>
</comment>
<evidence type="ECO:0000313" key="19">
    <source>
        <dbReference type="Proteomes" id="UP001303046"/>
    </source>
</evidence>
<dbReference type="Gene3D" id="1.25.40.340">
    <property type="match status" value="1"/>
</dbReference>
<dbReference type="PANTHER" id="PTHR28629">
    <property type="entry name" value="TRIOKINASE/FMN CYCLASE"/>
    <property type="match status" value="1"/>
</dbReference>
<gene>
    <name evidence="18" type="primary">Necator_chrV.g18031</name>
    <name evidence="18" type="ORF">RB195_013241</name>
</gene>
<accession>A0ABR1DUJ9</accession>
<reference evidence="18 19" key="1">
    <citation type="submission" date="2023-08" db="EMBL/GenBank/DDBJ databases">
        <title>A Necator americanus chromosomal reference genome.</title>
        <authorList>
            <person name="Ilik V."/>
            <person name="Petrzelkova K.J."/>
            <person name="Pardy F."/>
            <person name="Fuh T."/>
            <person name="Niatou-Singa F.S."/>
            <person name="Gouil Q."/>
            <person name="Baker L."/>
            <person name="Ritchie M.E."/>
            <person name="Jex A.R."/>
            <person name="Gazzola D."/>
            <person name="Li H."/>
            <person name="Toshio Fujiwara R."/>
            <person name="Zhan B."/>
            <person name="Aroian R.V."/>
            <person name="Pafco B."/>
            <person name="Schwarz E.M."/>
        </authorList>
    </citation>
    <scope>NUCLEOTIDE SEQUENCE [LARGE SCALE GENOMIC DNA]</scope>
    <source>
        <strain evidence="18 19">Aroian</strain>
        <tissue evidence="18">Whole animal</tissue>
    </source>
</reference>
<dbReference type="Gene3D" id="3.30.1180.20">
    <property type="entry name" value="Dihydroxyacetone kinase, domain 2"/>
    <property type="match status" value="1"/>
</dbReference>
<dbReference type="SMART" id="SM01120">
    <property type="entry name" value="Dak2"/>
    <property type="match status" value="1"/>
</dbReference>
<dbReference type="InterPro" id="IPR036117">
    <property type="entry name" value="DhaL_dom_sf"/>
</dbReference>
<evidence type="ECO:0000256" key="2">
    <source>
        <dbReference type="ARBA" id="ARBA00012110"/>
    </source>
</evidence>
<evidence type="ECO:0000256" key="9">
    <source>
        <dbReference type="ARBA" id="ARBA00023285"/>
    </source>
</evidence>
<evidence type="ECO:0000256" key="13">
    <source>
        <dbReference type="ARBA" id="ARBA00047974"/>
    </source>
</evidence>
<evidence type="ECO:0000256" key="10">
    <source>
        <dbReference type="ARBA" id="ARBA00032426"/>
    </source>
</evidence>
<evidence type="ECO:0000259" key="17">
    <source>
        <dbReference type="PROSITE" id="PS51481"/>
    </source>
</evidence>
<evidence type="ECO:0000256" key="6">
    <source>
        <dbReference type="ARBA" id="ARBA00022741"/>
    </source>
</evidence>
<dbReference type="NCBIfam" id="NF011049">
    <property type="entry name" value="PRK14479.1"/>
    <property type="match status" value="1"/>
</dbReference>
<dbReference type="InterPro" id="IPR004006">
    <property type="entry name" value="DhaK_dom"/>
</dbReference>
<dbReference type="Proteomes" id="UP001303046">
    <property type="component" value="Unassembled WGS sequence"/>
</dbReference>
<evidence type="ECO:0000256" key="3">
    <source>
        <dbReference type="ARBA" id="ARBA00012578"/>
    </source>
</evidence>
<evidence type="ECO:0000256" key="11">
    <source>
        <dbReference type="ARBA" id="ARBA00045490"/>
    </source>
</evidence>
<dbReference type="SUPFAM" id="SSF101473">
    <property type="entry name" value="DhaL-like"/>
    <property type="match status" value="1"/>
</dbReference>
<keyword evidence="6" id="KW-0547">Nucleotide-binding</keyword>
<dbReference type="SUPFAM" id="SSF82549">
    <property type="entry name" value="DAK1/DegV-like"/>
    <property type="match status" value="1"/>
</dbReference>
<organism evidence="18 19">
    <name type="scientific">Necator americanus</name>
    <name type="common">Human hookworm</name>
    <dbReference type="NCBI Taxonomy" id="51031"/>
    <lineage>
        <taxon>Eukaryota</taxon>
        <taxon>Metazoa</taxon>
        <taxon>Ecdysozoa</taxon>
        <taxon>Nematoda</taxon>
        <taxon>Chromadorea</taxon>
        <taxon>Rhabditida</taxon>
        <taxon>Rhabditina</taxon>
        <taxon>Rhabditomorpha</taxon>
        <taxon>Strongyloidea</taxon>
        <taxon>Ancylostomatidae</taxon>
        <taxon>Bunostominae</taxon>
        <taxon>Necator</taxon>
    </lineage>
</organism>
<protein>
    <recommendedName>
        <fullName evidence="4">Triokinase/FMN cyclase</fullName>
        <ecNumber evidence="2">2.7.1.28</ecNumber>
        <ecNumber evidence="1">2.7.1.29</ecNumber>
        <ecNumber evidence="3">4.6.1.15</ecNumber>
    </recommendedName>
    <alternativeName>
        <fullName evidence="10">Bifunctional ATP-dependent dihydroxyacetone kinase/FAD-AMP lyase (cyclizing)</fullName>
    </alternativeName>
</protein>
<keyword evidence="19" id="KW-1185">Reference proteome</keyword>
<feature type="domain" description="DhaK" evidence="17">
    <location>
        <begin position="45"/>
        <end position="371"/>
    </location>
</feature>
<dbReference type="PANTHER" id="PTHR28629:SF4">
    <property type="entry name" value="TRIOKINASE_FMN CYCLASE"/>
    <property type="match status" value="1"/>
</dbReference>
<dbReference type="Pfam" id="PF02734">
    <property type="entry name" value="Dak2"/>
    <property type="match status" value="1"/>
</dbReference>
<keyword evidence="5" id="KW-0808">Transferase</keyword>
<proteinExistence type="predicted"/>
<dbReference type="InterPro" id="IPR012734">
    <property type="entry name" value="DhaK_ATP"/>
</dbReference>
<dbReference type="EC" id="2.7.1.29" evidence="1"/>
<evidence type="ECO:0000256" key="12">
    <source>
        <dbReference type="ARBA" id="ARBA00046681"/>
    </source>
</evidence>
<dbReference type="EC" id="2.7.1.28" evidence="2"/>
<evidence type="ECO:0000256" key="5">
    <source>
        <dbReference type="ARBA" id="ARBA00022679"/>
    </source>
</evidence>
<feature type="domain" description="DhaL" evidence="16">
    <location>
        <begin position="409"/>
        <end position="600"/>
    </location>
</feature>
<dbReference type="InterPro" id="IPR050861">
    <property type="entry name" value="Dihydroxyacetone_Kinase"/>
</dbReference>
<keyword evidence="7" id="KW-0418">Kinase</keyword>
<dbReference type="InterPro" id="IPR004007">
    <property type="entry name" value="DhaL_dom"/>
</dbReference>
<sequence length="604" mass="64582">MFTLPLFLRTGRILCSRIVYSRISLAVNTCSLRQMSTITKKFINDPKNAVDDALNGLVNASENVTFDKNCRRVVLRSDYVDYCAKGKVALIAGGGSGHEPYAAGYIGPGMLTAAVAGNVFASPPSRHVSAALNSTSTNGGSILFIINYTGDRLNFGLAAERYKTGGHDVRVVTIADDVAIDSALSTTGRRGLAAAVLVLKVAGAMAESGKYTIDQIETMSKKMNDNAGTMGVSLYPCSVPGQGKMFTMADEMMEVGLGIHGEPGCRREPIEAAHKIVDMIMTRLQKIVQFSKDESVVLLVNNLGGVSQIEMGVIKSEAVKWCHEHDINIARILCGSYMTSLDGHGISLTVLRLFDNNILNYLDAPTLAPGWHGADKLGKAETAPSADKNISILSHGSSRGVPFTKEQADLARKCVNAVCSKMISMESELNALDGAAGDGDCGSTFAHASRAITERMKTLELSSAQDLLFRISEVFEQEVGGTGGALYALMLSAASEAFAKSVTSQDFVMALRKAYETVQKYGGARPGDRTLVDALHAAVEKIRSGERRWDVITEAAIKAAQATAEMKARAGRASYTAKEVQTKPDPGAVAISSFMHVLWDTIKQ</sequence>
<dbReference type="Gene3D" id="3.40.50.10440">
    <property type="entry name" value="Dihydroxyacetone kinase, domain 1"/>
    <property type="match status" value="1"/>
</dbReference>
<dbReference type="Pfam" id="PF02733">
    <property type="entry name" value="Dak1"/>
    <property type="match status" value="1"/>
</dbReference>
<evidence type="ECO:0000259" key="16">
    <source>
        <dbReference type="PROSITE" id="PS51480"/>
    </source>
</evidence>
<comment type="caution">
    <text evidence="18">The sequence shown here is derived from an EMBL/GenBank/DDBJ whole genome shotgun (WGS) entry which is preliminary data.</text>
</comment>
<evidence type="ECO:0000313" key="18">
    <source>
        <dbReference type="EMBL" id="KAK6754115.1"/>
    </source>
</evidence>
<evidence type="ECO:0000256" key="8">
    <source>
        <dbReference type="ARBA" id="ARBA00022840"/>
    </source>
</evidence>
<keyword evidence="8" id="KW-0067">ATP-binding</keyword>